<feature type="transmembrane region" description="Helical" evidence="7">
    <location>
        <begin position="837"/>
        <end position="861"/>
    </location>
</feature>
<dbReference type="SMART" id="SM00100">
    <property type="entry name" value="cNMP"/>
    <property type="match status" value="1"/>
</dbReference>
<feature type="transmembrane region" description="Helical" evidence="7">
    <location>
        <begin position="744"/>
        <end position="763"/>
    </location>
</feature>
<feature type="transmembrane region" description="Helical" evidence="7">
    <location>
        <begin position="770"/>
        <end position="789"/>
    </location>
</feature>
<evidence type="ECO:0000256" key="2">
    <source>
        <dbReference type="ARBA" id="ARBA00022475"/>
    </source>
</evidence>
<feature type="transmembrane region" description="Helical" evidence="7">
    <location>
        <begin position="795"/>
        <end position="816"/>
    </location>
</feature>
<accession>A0A432G4N1</accession>
<gene>
    <name evidence="10" type="ORF">DSY97_08320</name>
</gene>
<evidence type="ECO:0000256" key="7">
    <source>
        <dbReference type="SAM" id="Phobius"/>
    </source>
</evidence>
<dbReference type="CDD" id="cd00038">
    <property type="entry name" value="CAP_ED"/>
    <property type="match status" value="1"/>
</dbReference>
<feature type="transmembrane region" description="Helical" evidence="7">
    <location>
        <begin position="538"/>
        <end position="558"/>
    </location>
</feature>
<keyword evidence="2" id="KW-1003">Cell membrane</keyword>
<dbReference type="Proteomes" id="UP000286801">
    <property type="component" value="Unassembled WGS sequence"/>
</dbReference>
<dbReference type="Pfam" id="PF03176">
    <property type="entry name" value="MMPL"/>
    <property type="match status" value="2"/>
</dbReference>
<feature type="region of interest" description="Disordered" evidence="6">
    <location>
        <begin position="215"/>
        <end position="248"/>
    </location>
</feature>
<evidence type="ECO:0000256" key="6">
    <source>
        <dbReference type="SAM" id="MobiDB-lite"/>
    </source>
</evidence>
<evidence type="ECO:0000256" key="3">
    <source>
        <dbReference type="ARBA" id="ARBA00022692"/>
    </source>
</evidence>
<dbReference type="PROSITE" id="PS50042">
    <property type="entry name" value="CNMP_BINDING_3"/>
    <property type="match status" value="1"/>
</dbReference>
<dbReference type="Gene3D" id="1.20.1640.10">
    <property type="entry name" value="Multidrug efflux transporter AcrB transmembrane domain"/>
    <property type="match status" value="2"/>
</dbReference>
<organism evidence="10 11">
    <name type="scientific">SAR324 cluster bacterium</name>
    <dbReference type="NCBI Taxonomy" id="2024889"/>
    <lineage>
        <taxon>Bacteria</taxon>
        <taxon>Deltaproteobacteria</taxon>
        <taxon>SAR324 cluster</taxon>
    </lineage>
</organism>
<dbReference type="PROSITE" id="PS00889">
    <property type="entry name" value="CNMP_BINDING_2"/>
    <property type="match status" value="1"/>
</dbReference>
<feature type="transmembrane region" description="Helical" evidence="7">
    <location>
        <begin position="450"/>
        <end position="473"/>
    </location>
</feature>
<dbReference type="InterPro" id="IPR004869">
    <property type="entry name" value="MMPL_dom"/>
</dbReference>
<keyword evidence="5 7" id="KW-0472">Membrane</keyword>
<dbReference type="Gene3D" id="2.60.120.10">
    <property type="entry name" value="Jelly Rolls"/>
    <property type="match status" value="2"/>
</dbReference>
<comment type="caution">
    <text evidence="10">The sequence shown here is derived from an EMBL/GenBank/DDBJ whole genome shotgun (WGS) entry which is preliminary data.</text>
</comment>
<dbReference type="EMBL" id="QNZL01000223">
    <property type="protein sequence ID" value="RTZ78141.1"/>
    <property type="molecule type" value="Genomic_DNA"/>
</dbReference>
<dbReference type="InterPro" id="IPR050545">
    <property type="entry name" value="Mycobact_MmpL"/>
</dbReference>
<evidence type="ECO:0000259" key="8">
    <source>
        <dbReference type="PROSITE" id="PS50042"/>
    </source>
</evidence>
<dbReference type="Pfam" id="PF00027">
    <property type="entry name" value="cNMP_binding"/>
    <property type="match status" value="1"/>
</dbReference>
<feature type="domain" description="SSD" evidence="9">
    <location>
        <begin position="369"/>
        <end position="504"/>
    </location>
</feature>
<reference evidence="10 11" key="1">
    <citation type="submission" date="2018-06" db="EMBL/GenBank/DDBJ databases">
        <title>Combined omics and stable isotope probing to characterize newly discovered Mariana Back-Arc vent microbial communities.</title>
        <authorList>
            <person name="Trembath-Reichert E."/>
            <person name="Huber J.A."/>
        </authorList>
    </citation>
    <scope>NUCLEOTIDE SEQUENCE [LARGE SCALE GENOMIC DNA]</scope>
    <source>
        <strain evidence="10">MAG 63_1</strain>
    </source>
</reference>
<evidence type="ECO:0000256" key="4">
    <source>
        <dbReference type="ARBA" id="ARBA00022989"/>
    </source>
</evidence>
<feature type="transmembrane region" description="Helical" evidence="7">
    <location>
        <begin position="867"/>
        <end position="888"/>
    </location>
</feature>
<dbReference type="InterPro" id="IPR000595">
    <property type="entry name" value="cNMP-bd_dom"/>
</dbReference>
<feature type="compositionally biased region" description="Polar residues" evidence="6">
    <location>
        <begin position="219"/>
        <end position="228"/>
    </location>
</feature>
<dbReference type="PANTHER" id="PTHR33406">
    <property type="entry name" value="MEMBRANE PROTEIN MJ1562-RELATED"/>
    <property type="match status" value="1"/>
</dbReference>
<sequence length="1222" mass="135469">MFVRIFTTVNQFPKTILLVVLALSAFFFVQARDGLFDSQTGRLRINSTVEPFIERDSGAYQQFLDARKAFGSEEVVVIALHNTEKKPVGLEFILTLAHLKSDIETTVPGITKVFSMLDIPQASGECTGKSYFHQMGIGSVCFSVLEKYEQDISCLNSTVSSSTQDTEVNLEESLEGGLEESLESNLEESLESNLEESLESNLEESLEENLEASLEENIGDTTGLQSETETPEDTAPDCSLVNSGESSEKLRVEAETEINKIVSSLKNHPLFEGDVLSKNLSTAALIITFRPGSKPESDNTQTILKGLLSKYQKDSEIAETLRIAYAGQPRQINKASRLIRQDMALILPLSLMLIVVVLLIAFRSIKAVIVPLSVVLFGILWTAGIIGLIGDELNLVTMACAPIIVCVGSAYVIKFLNQYQIESLQIREAKKSGVPQPTIPEVVYATLSSVTVPVTVTAITTVAGFIALVVSPIPAVQQLGLYSSVGIISINLFTLTLAPALLHFIRLPDLAPTENQSGLLDRFFQVIVEWLRLYSKRLIWIWLTVAAFAALGILDLSINSSTKTFPEDSQLVKDLRLIEDELSGTDTLRLLFRAGNESENQQDFSYNPLKTAKTIFGLKELQDWLFQVKDVTEIGNIEGLRIDKMHSPVDVLEHYRMGLDKLSDKEVVQFFDKTAENGPKFLSDAEDVMQVTLRMRSSGSTAFLALRDLLLQKVPQLLPHLQFSYTGGGVLSSESANNIAQGQINSVFLALVIVFVILSMLFLSWKMGVIALFPNVITILIFFGSLGWLNIPIGVTISVIAAIALGIGVDDTIHFLSHYNENANKLRNKRKASLKTLPIVARPMLFSTIALSAGFILFALSEMESQVLFGTFTAFTLLVCLAIDMTYLPSVVMETGLITVWDYVGLKFDEQFIEGIDLFQNMTVREAKIASLMAYTEDLEKGTLLFTQGEIGDEMYVVLSGSISIFLEKNGKRTDLVRLEKGNTFGEMGLFRKAERSASAEAAEKTRLLVVNRDCLEPLKKRNPKIAAKLFLNLANRLQSSLKETDERLLTQKEFDLTSLEAKLNANENLEQTEISIEPAEFWEKLGKKWRRIIMSYCESHSIMSGKKITKIKAKKGDYIFITSGEVEIESTVSAKSETFSVGYCWTRKDFDLIGEFSLCTGNADSAARAIARKDSTLLQFTETELLSLAQHEPRIAVQFLEDLVCILSDQLAIADKRLQDH</sequence>
<proteinExistence type="predicted"/>
<feature type="transmembrane region" description="Helical" evidence="7">
    <location>
        <begin position="479"/>
        <end position="502"/>
    </location>
</feature>
<dbReference type="InterPro" id="IPR018488">
    <property type="entry name" value="cNMP-bd_CS"/>
</dbReference>
<protein>
    <recommendedName>
        <fullName evidence="12">Cyclic nucleotide-binding domain-containing protein</fullName>
    </recommendedName>
</protein>
<dbReference type="InterPro" id="IPR000731">
    <property type="entry name" value="SSD"/>
</dbReference>
<evidence type="ECO:0000256" key="5">
    <source>
        <dbReference type="ARBA" id="ARBA00023136"/>
    </source>
</evidence>
<keyword evidence="4 7" id="KW-1133">Transmembrane helix</keyword>
<dbReference type="SUPFAM" id="SSF51206">
    <property type="entry name" value="cAMP-binding domain-like"/>
    <property type="match status" value="2"/>
</dbReference>
<keyword evidence="3 7" id="KW-0812">Transmembrane</keyword>
<name>A0A432G4N1_9DELT</name>
<evidence type="ECO:0000313" key="10">
    <source>
        <dbReference type="EMBL" id="RTZ78141.1"/>
    </source>
</evidence>
<comment type="subcellular location">
    <subcellularLocation>
        <location evidence="1">Cell membrane</location>
        <topology evidence="1">Multi-pass membrane protein</topology>
    </subcellularLocation>
</comment>
<feature type="transmembrane region" description="Helical" evidence="7">
    <location>
        <begin position="369"/>
        <end position="389"/>
    </location>
</feature>
<evidence type="ECO:0008006" key="12">
    <source>
        <dbReference type="Google" id="ProtNLM"/>
    </source>
</evidence>
<evidence type="ECO:0000259" key="9">
    <source>
        <dbReference type="PROSITE" id="PS50156"/>
    </source>
</evidence>
<dbReference type="AlphaFoldDB" id="A0A432G4N1"/>
<evidence type="ECO:0000256" key="1">
    <source>
        <dbReference type="ARBA" id="ARBA00004651"/>
    </source>
</evidence>
<dbReference type="InterPro" id="IPR018490">
    <property type="entry name" value="cNMP-bd_dom_sf"/>
</dbReference>
<dbReference type="GO" id="GO:0005886">
    <property type="term" value="C:plasma membrane"/>
    <property type="evidence" value="ECO:0007669"/>
    <property type="project" value="UniProtKB-SubCell"/>
</dbReference>
<feature type="transmembrane region" description="Helical" evidence="7">
    <location>
        <begin position="343"/>
        <end position="362"/>
    </location>
</feature>
<dbReference type="SUPFAM" id="SSF82866">
    <property type="entry name" value="Multidrug efflux transporter AcrB transmembrane domain"/>
    <property type="match status" value="2"/>
</dbReference>
<dbReference type="PROSITE" id="PS50156">
    <property type="entry name" value="SSD"/>
    <property type="match status" value="2"/>
</dbReference>
<evidence type="ECO:0000313" key="11">
    <source>
        <dbReference type="Proteomes" id="UP000286801"/>
    </source>
</evidence>
<feature type="domain" description="SSD" evidence="9">
    <location>
        <begin position="767"/>
        <end position="894"/>
    </location>
</feature>
<feature type="domain" description="Cyclic nucleotide-binding" evidence="8">
    <location>
        <begin position="918"/>
        <end position="1037"/>
    </location>
</feature>
<dbReference type="InterPro" id="IPR014710">
    <property type="entry name" value="RmlC-like_jellyroll"/>
</dbReference>
<dbReference type="PANTHER" id="PTHR33406:SF12">
    <property type="entry name" value="BLR2997 PROTEIN"/>
    <property type="match status" value="1"/>
</dbReference>